<organism evidence="2 3">
    <name type="scientific">Achromobacter deleyi</name>
    <dbReference type="NCBI Taxonomy" id="1353891"/>
    <lineage>
        <taxon>Bacteria</taxon>
        <taxon>Pseudomonadati</taxon>
        <taxon>Pseudomonadota</taxon>
        <taxon>Betaproteobacteria</taxon>
        <taxon>Burkholderiales</taxon>
        <taxon>Alcaligenaceae</taxon>
        <taxon>Achromobacter</taxon>
    </lineage>
</organism>
<dbReference type="InterPro" id="IPR008620">
    <property type="entry name" value="FixH"/>
</dbReference>
<dbReference type="Pfam" id="PF05751">
    <property type="entry name" value="FixH"/>
    <property type="match status" value="1"/>
</dbReference>
<dbReference type="AlphaFoldDB" id="A0A7T4B8V6"/>
<accession>A0A7T4B8V6</accession>
<keyword evidence="1" id="KW-0472">Membrane</keyword>
<evidence type="ECO:0000313" key="3">
    <source>
        <dbReference type="Proteomes" id="UP000595231"/>
    </source>
</evidence>
<gene>
    <name evidence="2" type="ORF">I6I07_15480</name>
</gene>
<evidence type="ECO:0000256" key="1">
    <source>
        <dbReference type="SAM" id="Phobius"/>
    </source>
</evidence>
<dbReference type="RefSeq" id="WP_061074518.1">
    <property type="nucleotide sequence ID" value="NZ_CP065997.1"/>
</dbReference>
<keyword evidence="1" id="KW-1133">Transmembrane helix</keyword>
<dbReference type="Proteomes" id="UP000595231">
    <property type="component" value="Chromosome"/>
</dbReference>
<feature type="transmembrane region" description="Helical" evidence="1">
    <location>
        <begin position="20"/>
        <end position="43"/>
    </location>
</feature>
<proteinExistence type="predicted"/>
<dbReference type="EMBL" id="CP065997">
    <property type="protein sequence ID" value="QQB37891.1"/>
    <property type="molecule type" value="Genomic_DNA"/>
</dbReference>
<evidence type="ECO:0000313" key="2">
    <source>
        <dbReference type="EMBL" id="QQB37891.1"/>
    </source>
</evidence>
<reference evidence="2 3" key="1">
    <citation type="submission" date="2020-12" db="EMBL/GenBank/DDBJ databases">
        <title>FDA dAtabase for Regulatory Grade micrObial Sequences (FDA-ARGOS): Supporting development and validation of Infectious Disease Dx tests.</title>
        <authorList>
            <person name="Sproer C."/>
            <person name="Gronow S."/>
            <person name="Severitt S."/>
            <person name="Schroder I."/>
            <person name="Tallon L."/>
            <person name="Sadzewicz L."/>
            <person name="Zhao X."/>
            <person name="Boylan J."/>
            <person name="Ott S."/>
            <person name="Bowen H."/>
            <person name="Vavikolanu K."/>
            <person name="Mehta A."/>
            <person name="Aluvathingal J."/>
            <person name="Nadendla S."/>
            <person name="Lowell S."/>
            <person name="Myers T."/>
            <person name="Yan Y."/>
            <person name="Sichtig H."/>
        </authorList>
    </citation>
    <scope>NUCLEOTIDE SEQUENCE [LARGE SCALE GENOMIC DNA]</scope>
    <source>
        <strain evidence="2 3">FDAARGOS_1050</strain>
    </source>
</reference>
<name>A0A7T4B8V6_9BURK</name>
<protein>
    <submittedName>
        <fullName evidence="2">FixH family protein</fullName>
    </submittedName>
</protein>
<keyword evidence="1" id="KW-0812">Transmembrane</keyword>
<sequence length="75" mass="8301">MTTAHAAAPMMVKPWYREFWPWFLMAGPFLAVIGCSITIYLAYTQFGDQPIQEGVVKRGLVIEQADTPPAASGVR</sequence>